<gene>
    <name evidence="3" type="ORF">P280DRAFT_390970</name>
</gene>
<dbReference type="AlphaFoldDB" id="A0A6A6SEE9"/>
<reference evidence="3" key="1">
    <citation type="journal article" date="2020" name="Stud. Mycol.">
        <title>101 Dothideomycetes genomes: a test case for predicting lifestyles and emergence of pathogens.</title>
        <authorList>
            <person name="Haridas S."/>
            <person name="Albert R."/>
            <person name="Binder M."/>
            <person name="Bloem J."/>
            <person name="Labutti K."/>
            <person name="Salamov A."/>
            <person name="Andreopoulos B."/>
            <person name="Baker S."/>
            <person name="Barry K."/>
            <person name="Bills G."/>
            <person name="Bluhm B."/>
            <person name="Cannon C."/>
            <person name="Castanera R."/>
            <person name="Culley D."/>
            <person name="Daum C."/>
            <person name="Ezra D."/>
            <person name="Gonzalez J."/>
            <person name="Henrissat B."/>
            <person name="Kuo A."/>
            <person name="Liang C."/>
            <person name="Lipzen A."/>
            <person name="Lutzoni F."/>
            <person name="Magnuson J."/>
            <person name="Mondo S."/>
            <person name="Nolan M."/>
            <person name="Ohm R."/>
            <person name="Pangilinan J."/>
            <person name="Park H.-J."/>
            <person name="Ramirez L."/>
            <person name="Alfaro M."/>
            <person name="Sun H."/>
            <person name="Tritt A."/>
            <person name="Yoshinaga Y."/>
            <person name="Zwiers L.-H."/>
            <person name="Turgeon B."/>
            <person name="Goodwin S."/>
            <person name="Spatafora J."/>
            <person name="Crous P."/>
            <person name="Grigoriev I."/>
        </authorList>
    </citation>
    <scope>NUCLEOTIDE SEQUENCE</scope>
    <source>
        <strain evidence="3">CBS 473.64</strain>
    </source>
</reference>
<evidence type="ECO:0000313" key="4">
    <source>
        <dbReference type="Proteomes" id="UP000799753"/>
    </source>
</evidence>
<feature type="compositionally biased region" description="Basic and acidic residues" evidence="1">
    <location>
        <begin position="299"/>
        <end position="344"/>
    </location>
</feature>
<dbReference type="Proteomes" id="UP000799753">
    <property type="component" value="Unassembled WGS sequence"/>
</dbReference>
<feature type="region of interest" description="Disordered" evidence="1">
    <location>
        <begin position="299"/>
        <end position="392"/>
    </location>
</feature>
<feature type="compositionally biased region" description="Basic and acidic residues" evidence="1">
    <location>
        <begin position="358"/>
        <end position="392"/>
    </location>
</feature>
<organism evidence="3 4">
    <name type="scientific">Massarina eburnea CBS 473.64</name>
    <dbReference type="NCBI Taxonomy" id="1395130"/>
    <lineage>
        <taxon>Eukaryota</taxon>
        <taxon>Fungi</taxon>
        <taxon>Dikarya</taxon>
        <taxon>Ascomycota</taxon>
        <taxon>Pezizomycotina</taxon>
        <taxon>Dothideomycetes</taxon>
        <taxon>Pleosporomycetidae</taxon>
        <taxon>Pleosporales</taxon>
        <taxon>Massarineae</taxon>
        <taxon>Massarinaceae</taxon>
        <taxon>Massarina</taxon>
    </lineage>
</organism>
<feature type="compositionally biased region" description="Acidic residues" evidence="1">
    <location>
        <begin position="12"/>
        <end position="32"/>
    </location>
</feature>
<feature type="region of interest" description="Disordered" evidence="1">
    <location>
        <begin position="1"/>
        <end position="46"/>
    </location>
</feature>
<dbReference type="Pfam" id="PF24625">
    <property type="entry name" value="DUF7626"/>
    <property type="match status" value="1"/>
</dbReference>
<dbReference type="OrthoDB" id="5321209at2759"/>
<evidence type="ECO:0000256" key="1">
    <source>
        <dbReference type="SAM" id="MobiDB-lite"/>
    </source>
</evidence>
<accession>A0A6A6SEE9</accession>
<name>A0A6A6SEE9_9PLEO</name>
<sequence>MDFGSEASDTFNVDDDFKDGLNDDLDGEDDGFNPDGTDGGIEDDDDFVLQGYDDVHVHTPDVDYSTGPAPKRARPAFFSRSTKAAQRSDLRSKYDEGNSFLVLEGEEAEVIKSQPSRVPGTFGRRNREKGSTLAAYHKKVSADLDSDDELMMDMREKGYSDRQIAEKLARDGRVRYDMKSISTRIVRIRQAQAEHVDYLLKEGYMEWKQDDDQLLLRAYELADIEIRYEMERLRAWRFRKVSDFMRRLNKNAIFSATACSDRYISIIDGTAKIPSDIDDDPMARRAEMDAFITKRELERAKEHAAKEKKKADARRIKDDAKARQAKKSADTAAKRNFEAKDKANRAVMRAVKNQLKSQKAEENMHKKNERKARIEADKKKAERNKTRKDRQEKLYSKTALQGIDANSPDPRADLNLDDLELLCAHRGLEVEGDKDELLEALNDADTEFTHNELRDMIKKKGITPAPNKMYLRYQLALWEARNCQGLDQGLESDDEATGDESEDDEEGGEYSERGTSAGGDDDMLDFGDGENDKVLNFD</sequence>
<dbReference type="PROSITE" id="PS50800">
    <property type="entry name" value="SAP"/>
    <property type="match status" value="1"/>
</dbReference>
<keyword evidence="4" id="KW-1185">Reference proteome</keyword>
<protein>
    <recommendedName>
        <fullName evidence="2">SAP domain-containing protein</fullName>
    </recommendedName>
</protein>
<feature type="domain" description="SAP" evidence="2">
    <location>
        <begin position="411"/>
        <end position="445"/>
    </location>
</feature>
<evidence type="ECO:0000313" key="3">
    <source>
        <dbReference type="EMBL" id="KAF2644594.1"/>
    </source>
</evidence>
<feature type="compositionally biased region" description="Acidic residues" evidence="1">
    <location>
        <begin position="490"/>
        <end position="509"/>
    </location>
</feature>
<dbReference type="InterPro" id="IPR003034">
    <property type="entry name" value="SAP_dom"/>
</dbReference>
<feature type="region of interest" description="Disordered" evidence="1">
    <location>
        <begin position="59"/>
        <end position="80"/>
    </location>
</feature>
<dbReference type="EMBL" id="MU006778">
    <property type="protein sequence ID" value="KAF2644594.1"/>
    <property type="molecule type" value="Genomic_DNA"/>
</dbReference>
<dbReference type="InterPro" id="IPR056043">
    <property type="entry name" value="DUF7626"/>
</dbReference>
<feature type="region of interest" description="Disordered" evidence="1">
    <location>
        <begin position="488"/>
        <end position="538"/>
    </location>
</feature>
<proteinExistence type="predicted"/>
<feature type="compositionally biased region" description="Acidic residues" evidence="1">
    <location>
        <begin position="519"/>
        <end position="529"/>
    </location>
</feature>
<evidence type="ECO:0000259" key="2">
    <source>
        <dbReference type="PROSITE" id="PS50800"/>
    </source>
</evidence>